<sequence>MFRSLGIMGLASALLLVAACASTTPPAATIRSSALTAPADLQLLCASEAATRLSVAASGVLPIASRPGAAGGTFEVDVKLPSGQALCVIDDKGTIVSVAKVS</sequence>
<organism evidence="2 3">
    <name type="scientific">Devosia insulae DS-56</name>
    <dbReference type="NCBI Taxonomy" id="1116389"/>
    <lineage>
        <taxon>Bacteria</taxon>
        <taxon>Pseudomonadati</taxon>
        <taxon>Pseudomonadota</taxon>
        <taxon>Alphaproteobacteria</taxon>
        <taxon>Hyphomicrobiales</taxon>
        <taxon>Devosiaceae</taxon>
        <taxon>Devosia</taxon>
    </lineage>
</organism>
<keyword evidence="3" id="KW-1185">Reference proteome</keyword>
<evidence type="ECO:0000313" key="2">
    <source>
        <dbReference type="EMBL" id="OEO28058.1"/>
    </source>
</evidence>
<dbReference type="PROSITE" id="PS51257">
    <property type="entry name" value="PROKAR_LIPOPROTEIN"/>
    <property type="match status" value="1"/>
</dbReference>
<evidence type="ECO:0000256" key="1">
    <source>
        <dbReference type="SAM" id="SignalP"/>
    </source>
</evidence>
<proteinExistence type="predicted"/>
<protein>
    <recommendedName>
        <fullName evidence="4">Lipoprotein</fullName>
    </recommendedName>
</protein>
<evidence type="ECO:0000313" key="3">
    <source>
        <dbReference type="Proteomes" id="UP000095463"/>
    </source>
</evidence>
<feature type="chain" id="PRO_5009190214" description="Lipoprotein" evidence="1">
    <location>
        <begin position="28"/>
        <end position="102"/>
    </location>
</feature>
<comment type="caution">
    <text evidence="2">The sequence shown here is derived from an EMBL/GenBank/DDBJ whole genome shotgun (WGS) entry which is preliminary data.</text>
</comment>
<dbReference type="RefSeq" id="WP_069912634.1">
    <property type="nucleotide sequence ID" value="NZ_LAJE02000401.1"/>
</dbReference>
<feature type="signal peptide" evidence="1">
    <location>
        <begin position="1"/>
        <end position="27"/>
    </location>
</feature>
<name>A0A1E5XHI3_9HYPH</name>
<dbReference type="OrthoDB" id="7889172at2"/>
<accession>A0A1E5XHI3</accession>
<evidence type="ECO:0008006" key="4">
    <source>
        <dbReference type="Google" id="ProtNLM"/>
    </source>
</evidence>
<keyword evidence="1" id="KW-0732">Signal</keyword>
<dbReference type="Proteomes" id="UP000095463">
    <property type="component" value="Unassembled WGS sequence"/>
</dbReference>
<dbReference type="AlphaFoldDB" id="A0A1E5XHI3"/>
<reference evidence="2 3" key="1">
    <citation type="journal article" date="2015" name="Genome Announc.">
        <title>Genome Assemblies of Three Soil-Associated Devosia species: D. insulae, D. limi, and D. soli.</title>
        <authorList>
            <person name="Hassan Y.I."/>
            <person name="Lepp D."/>
            <person name="Zhou T."/>
        </authorList>
    </citation>
    <scope>NUCLEOTIDE SEQUENCE [LARGE SCALE GENOMIC DNA]</scope>
    <source>
        <strain evidence="2 3">DS-56</strain>
    </source>
</reference>
<gene>
    <name evidence="2" type="ORF">VW23_006590</name>
</gene>
<dbReference type="EMBL" id="LAJE02000401">
    <property type="protein sequence ID" value="OEO28058.1"/>
    <property type="molecule type" value="Genomic_DNA"/>
</dbReference>